<evidence type="ECO:0000259" key="5">
    <source>
        <dbReference type="PROSITE" id="PS50931"/>
    </source>
</evidence>
<comment type="similarity">
    <text evidence="1">Belongs to the LysR transcriptional regulatory family.</text>
</comment>
<dbReference type="PANTHER" id="PTHR30419:SF8">
    <property type="entry name" value="NITROGEN ASSIMILATION TRANSCRIPTIONAL ACTIVATOR-RELATED"/>
    <property type="match status" value="1"/>
</dbReference>
<dbReference type="SUPFAM" id="SSF53850">
    <property type="entry name" value="Periplasmic binding protein-like II"/>
    <property type="match status" value="1"/>
</dbReference>
<sequence length="308" mass="35318">MNNPEEIQHFIDVLLKEDSFVKAAKKLYISQPYLTQLIKRIEDRLGTPIIDRDKKPYALTQAGLLYYQYLENISYNKQQLNKKLAQYTHPNKEIIRIGILESLGTYLLPEILPDFLKKNPRVEIQLFENLPRESERNLLSGNIDCYIGQTPEAIDSSLDIVSNGGERYYVVISPSSPYYQEGKFILKPDDLNLKDLLQEPFVLSVPGSAIRHQVNGVFQRFHLEPRVVLESKNIITATSLAIHRMGLTISTASIIKRIGETPINLFPLSYDLINVTFFIATKAEKTKSQALKNLVEEFKKKNLQPIIR</sequence>
<dbReference type="InterPro" id="IPR050950">
    <property type="entry name" value="HTH-type_LysR_regulators"/>
</dbReference>
<dbReference type="Gene3D" id="1.10.10.10">
    <property type="entry name" value="Winged helix-like DNA-binding domain superfamily/Winged helix DNA-binding domain"/>
    <property type="match status" value="1"/>
</dbReference>
<evidence type="ECO:0000256" key="4">
    <source>
        <dbReference type="ARBA" id="ARBA00023163"/>
    </source>
</evidence>
<dbReference type="InterPro" id="IPR005119">
    <property type="entry name" value="LysR_subst-bd"/>
</dbReference>
<dbReference type="SUPFAM" id="SSF46785">
    <property type="entry name" value="Winged helix' DNA-binding domain"/>
    <property type="match status" value="1"/>
</dbReference>
<proteinExistence type="inferred from homology"/>
<organism evidence="7 8">
    <name type="scientific">Lactobacillus johnsonii</name>
    <dbReference type="NCBI Taxonomy" id="33959"/>
    <lineage>
        <taxon>Bacteria</taxon>
        <taxon>Bacillati</taxon>
        <taxon>Bacillota</taxon>
        <taxon>Bacilli</taxon>
        <taxon>Lactobacillales</taxon>
        <taxon>Lactobacillaceae</taxon>
        <taxon>Lactobacillus</taxon>
    </lineage>
</organism>
<comment type="caution">
    <text evidence="7">The sequence shown here is derived from an EMBL/GenBank/DDBJ whole genome shotgun (WGS) entry which is preliminary data.</text>
</comment>
<evidence type="ECO:0000256" key="2">
    <source>
        <dbReference type="ARBA" id="ARBA00023015"/>
    </source>
</evidence>
<dbReference type="AlphaFoldDB" id="A0A1Y4ID17"/>
<dbReference type="GO" id="GO:0003700">
    <property type="term" value="F:DNA-binding transcription factor activity"/>
    <property type="evidence" value="ECO:0007669"/>
    <property type="project" value="InterPro"/>
</dbReference>
<dbReference type="PROSITE" id="PS50931">
    <property type="entry name" value="HTH_LYSR"/>
    <property type="match status" value="1"/>
</dbReference>
<dbReference type="Pfam" id="PF00126">
    <property type="entry name" value="HTH_1"/>
    <property type="match status" value="1"/>
</dbReference>
<protein>
    <submittedName>
        <fullName evidence="7">LysR family transcriptional regulator</fullName>
    </submittedName>
</protein>
<dbReference type="InterPro" id="IPR000847">
    <property type="entry name" value="LysR_HTH_N"/>
</dbReference>
<keyword evidence="4" id="KW-0804">Transcription</keyword>
<evidence type="ECO:0000313" key="7">
    <source>
        <dbReference type="EMBL" id="PAB56986.1"/>
    </source>
</evidence>
<dbReference type="EMBL" id="NIBD01000005">
    <property type="protein sequence ID" value="PAB56986.1"/>
    <property type="molecule type" value="Genomic_DNA"/>
</dbReference>
<reference evidence="8 9" key="1">
    <citation type="submission" date="2017-05" db="EMBL/GenBank/DDBJ databases">
        <title>Lactobacillus johnsonii from commercial turkeys.</title>
        <authorList>
            <person name="Johnson T.J."/>
            <person name="Youmans B."/>
        </authorList>
    </citation>
    <scope>NUCLEOTIDE SEQUENCE [LARGE SCALE GENOMIC DNA]</scope>
    <source>
        <strain evidence="7 8">UMNLJ114</strain>
        <strain evidence="6 9">UMNLJ54</strain>
    </source>
</reference>
<evidence type="ECO:0000313" key="8">
    <source>
        <dbReference type="Proteomes" id="UP000216008"/>
    </source>
</evidence>
<dbReference type="Gene3D" id="3.40.190.290">
    <property type="match status" value="1"/>
</dbReference>
<dbReference type="Proteomes" id="UP000216008">
    <property type="component" value="Unassembled WGS sequence"/>
</dbReference>
<evidence type="ECO:0000256" key="3">
    <source>
        <dbReference type="ARBA" id="ARBA00023125"/>
    </source>
</evidence>
<dbReference type="InterPro" id="IPR036388">
    <property type="entry name" value="WH-like_DNA-bd_sf"/>
</dbReference>
<evidence type="ECO:0000256" key="1">
    <source>
        <dbReference type="ARBA" id="ARBA00009437"/>
    </source>
</evidence>
<accession>A0A1Y4ID17</accession>
<evidence type="ECO:0000313" key="9">
    <source>
        <dbReference type="Proteomes" id="UP000216448"/>
    </source>
</evidence>
<dbReference type="CDD" id="cd05466">
    <property type="entry name" value="PBP2_LTTR_substrate"/>
    <property type="match status" value="1"/>
</dbReference>
<dbReference type="InterPro" id="IPR036390">
    <property type="entry name" value="WH_DNA-bd_sf"/>
</dbReference>
<dbReference type="GO" id="GO:0003677">
    <property type="term" value="F:DNA binding"/>
    <property type="evidence" value="ECO:0007669"/>
    <property type="project" value="UniProtKB-KW"/>
</dbReference>
<dbReference type="PRINTS" id="PR00039">
    <property type="entry name" value="HTHLYSR"/>
</dbReference>
<dbReference type="GO" id="GO:0005829">
    <property type="term" value="C:cytosol"/>
    <property type="evidence" value="ECO:0007669"/>
    <property type="project" value="TreeGrafter"/>
</dbReference>
<dbReference type="Pfam" id="PF03466">
    <property type="entry name" value="LysR_substrate"/>
    <property type="match status" value="1"/>
</dbReference>
<keyword evidence="3" id="KW-0238">DNA-binding</keyword>
<keyword evidence="2" id="KW-0805">Transcription regulation</keyword>
<gene>
    <name evidence="6" type="ORF">A3P64_01910</name>
    <name evidence="7" type="ORF">A3Q24_01020</name>
</gene>
<evidence type="ECO:0000313" key="6">
    <source>
        <dbReference type="EMBL" id="PAB53353.1"/>
    </source>
</evidence>
<dbReference type="RefSeq" id="WP_012845438.1">
    <property type="nucleotide sequence ID" value="NZ_CP021703.1"/>
</dbReference>
<name>A0A1Y4ID17_LACJH</name>
<dbReference type="PANTHER" id="PTHR30419">
    <property type="entry name" value="HTH-TYPE TRANSCRIPTIONAL REGULATOR YBHD"/>
    <property type="match status" value="1"/>
</dbReference>
<feature type="domain" description="HTH lysR-type" evidence="5">
    <location>
        <begin position="12"/>
        <end position="60"/>
    </location>
</feature>
<dbReference type="Proteomes" id="UP000216448">
    <property type="component" value="Unassembled WGS sequence"/>
</dbReference>
<dbReference type="EMBL" id="NIBB01000009">
    <property type="protein sequence ID" value="PAB53353.1"/>
    <property type="molecule type" value="Genomic_DNA"/>
</dbReference>